<gene>
    <name evidence="1" type="ORF">tinsulaeT_03420</name>
</gene>
<evidence type="ECO:0000313" key="2">
    <source>
        <dbReference type="Proteomes" id="UP001157186"/>
    </source>
</evidence>
<reference evidence="1 2" key="1">
    <citation type="submission" date="2023-03" db="EMBL/GenBank/DDBJ databases">
        <title>Draft genome sequence of Thalassotalea insulae KCTC 62186T.</title>
        <authorList>
            <person name="Sawabe T."/>
        </authorList>
    </citation>
    <scope>NUCLEOTIDE SEQUENCE [LARGE SCALE GENOMIC DNA]</scope>
    <source>
        <strain evidence="1 2">KCTC 62186</strain>
    </source>
</reference>
<keyword evidence="2" id="KW-1185">Reference proteome</keyword>
<sequence length="29" mass="3265">MSMLTLGQYAVFTTVYYIRSEGVTGEMLC</sequence>
<comment type="caution">
    <text evidence="1">The sequence shown here is derived from an EMBL/GenBank/DDBJ whole genome shotgun (WGS) entry which is preliminary data.</text>
</comment>
<dbReference type="Proteomes" id="UP001157186">
    <property type="component" value="Unassembled WGS sequence"/>
</dbReference>
<name>A0ABQ6GNS0_9GAMM</name>
<protein>
    <submittedName>
        <fullName evidence="1">Uncharacterized protein</fullName>
    </submittedName>
</protein>
<organism evidence="1 2">
    <name type="scientific">Thalassotalea insulae</name>
    <dbReference type="NCBI Taxonomy" id="2056778"/>
    <lineage>
        <taxon>Bacteria</taxon>
        <taxon>Pseudomonadati</taxon>
        <taxon>Pseudomonadota</taxon>
        <taxon>Gammaproteobacteria</taxon>
        <taxon>Alteromonadales</taxon>
        <taxon>Colwelliaceae</taxon>
        <taxon>Thalassotalea</taxon>
    </lineage>
</organism>
<proteinExistence type="predicted"/>
<evidence type="ECO:0000313" key="1">
    <source>
        <dbReference type="EMBL" id="GLX77002.1"/>
    </source>
</evidence>
<dbReference type="EMBL" id="BSST01000001">
    <property type="protein sequence ID" value="GLX77002.1"/>
    <property type="molecule type" value="Genomic_DNA"/>
</dbReference>
<accession>A0ABQ6GNS0</accession>